<gene>
    <name evidence="6" type="ORF">DXG03_004264</name>
</gene>
<dbReference type="InterPro" id="IPR016161">
    <property type="entry name" value="Ald_DH/histidinol_DH"/>
</dbReference>
<dbReference type="EMBL" id="JABCKV010000251">
    <property type="protein sequence ID" value="KAG5641769.1"/>
    <property type="molecule type" value="Genomic_DNA"/>
</dbReference>
<dbReference type="SUPFAM" id="SSF53720">
    <property type="entry name" value="ALDH-like"/>
    <property type="match status" value="1"/>
</dbReference>
<dbReference type="PROSITE" id="PS00070">
    <property type="entry name" value="ALDEHYDE_DEHYDR_CYS"/>
    <property type="match status" value="1"/>
</dbReference>
<dbReference type="FunFam" id="3.40.309.10:FF:000025">
    <property type="entry name" value="Aldehyde dehydrogenase"/>
    <property type="match status" value="1"/>
</dbReference>
<proteinExistence type="inferred from homology"/>
<evidence type="ECO:0000256" key="4">
    <source>
        <dbReference type="SAM" id="Phobius"/>
    </source>
</evidence>
<dbReference type="InterPro" id="IPR016160">
    <property type="entry name" value="Ald_DH_CS_CYS"/>
</dbReference>
<evidence type="ECO:0000256" key="1">
    <source>
        <dbReference type="ARBA" id="ARBA00009986"/>
    </source>
</evidence>
<keyword evidence="4" id="KW-1133">Transmembrane helix</keyword>
<feature type="domain" description="Aldehyde dehydrogenase" evidence="5">
    <location>
        <begin position="22"/>
        <end position="261"/>
    </location>
</feature>
<sequence length="340" mass="36521">MYTGTQHLPFVTSGSRFDGINTGSGRVGKIVATAAAKHLTPVTLESPVIIDPDCDLPTAARRILWGKVVNAGQTCVAPDYILVPRHFQDTFIDALKTAYASFYPESADSSVPANYSRIVTPQAFNRIKGLLDDTKGDVVVGGQTDAASKFIAPTLVKDVKGDDSLMSEEIFGPVLPIVPVEDIDEAIAFVNARDHPLALYVFSQVPEVKAKVFENTRSGAAVANETVIHPGADGLPFGGIGPSGYGAHTGKFSFDTFTHLRSSLDSPSWIDRIIGFRFPPYTDTKFKAAMKLLPSLPARPSGPPAVAARTKWWGRWFFLAFVIAVAGGLTKRLKTLKGTA</sequence>
<dbReference type="Proteomes" id="UP000775547">
    <property type="component" value="Unassembled WGS sequence"/>
</dbReference>
<dbReference type="GO" id="GO:0004029">
    <property type="term" value="F:aldehyde dehydrogenase (NAD+) activity"/>
    <property type="evidence" value="ECO:0007669"/>
    <property type="project" value="TreeGrafter"/>
</dbReference>
<name>A0A9P7G0R3_9AGAR</name>
<comment type="similarity">
    <text evidence="1">Belongs to the aldehyde dehydrogenase family.</text>
</comment>
<reference evidence="6" key="1">
    <citation type="submission" date="2020-07" db="EMBL/GenBank/DDBJ databases">
        <authorList>
            <person name="Nieuwenhuis M."/>
            <person name="Van De Peppel L.J.J."/>
        </authorList>
    </citation>
    <scope>NUCLEOTIDE SEQUENCE</scope>
    <source>
        <strain evidence="6">AP01</strain>
        <tissue evidence="6">Mycelium</tissue>
    </source>
</reference>
<feature type="transmembrane region" description="Helical" evidence="4">
    <location>
        <begin position="312"/>
        <end position="330"/>
    </location>
</feature>
<dbReference type="Gene3D" id="3.40.605.10">
    <property type="entry name" value="Aldehyde Dehydrogenase, Chain A, domain 1"/>
    <property type="match status" value="1"/>
</dbReference>
<evidence type="ECO:0000256" key="3">
    <source>
        <dbReference type="ARBA" id="ARBA00023027"/>
    </source>
</evidence>
<keyword evidence="4" id="KW-0812">Transmembrane</keyword>
<accession>A0A9P7G0R3</accession>
<dbReference type="PANTHER" id="PTHR43570">
    <property type="entry name" value="ALDEHYDE DEHYDROGENASE"/>
    <property type="match status" value="1"/>
</dbReference>
<keyword evidence="3" id="KW-0520">NAD</keyword>
<dbReference type="OrthoDB" id="440325at2759"/>
<reference evidence="6" key="2">
    <citation type="submission" date="2021-10" db="EMBL/GenBank/DDBJ databases">
        <title>Phylogenomics reveals ancestral predisposition of the termite-cultivated fungus Termitomyces towards a domesticated lifestyle.</title>
        <authorList>
            <person name="Auxier B."/>
            <person name="Grum-Grzhimaylo A."/>
            <person name="Cardenas M.E."/>
            <person name="Lodge J.D."/>
            <person name="Laessoe T."/>
            <person name="Pedersen O."/>
            <person name="Smith M.E."/>
            <person name="Kuyper T.W."/>
            <person name="Franco-Molano E.A."/>
            <person name="Baroni T.J."/>
            <person name="Aanen D.K."/>
        </authorList>
    </citation>
    <scope>NUCLEOTIDE SEQUENCE</scope>
    <source>
        <strain evidence="6">AP01</strain>
        <tissue evidence="6">Mycelium</tissue>
    </source>
</reference>
<dbReference type="GO" id="GO:0006081">
    <property type="term" value="P:aldehyde metabolic process"/>
    <property type="evidence" value="ECO:0007669"/>
    <property type="project" value="InterPro"/>
</dbReference>
<keyword evidence="7" id="KW-1185">Reference proteome</keyword>
<protein>
    <recommendedName>
        <fullName evidence="5">Aldehyde dehydrogenase domain-containing protein</fullName>
    </recommendedName>
</protein>
<dbReference type="InterPro" id="IPR016162">
    <property type="entry name" value="Ald_DH_N"/>
</dbReference>
<dbReference type="Gene3D" id="3.40.309.10">
    <property type="entry name" value="Aldehyde Dehydrogenase, Chain A, domain 2"/>
    <property type="match status" value="1"/>
</dbReference>
<keyword evidence="2" id="KW-0560">Oxidoreductase</keyword>
<evidence type="ECO:0000313" key="6">
    <source>
        <dbReference type="EMBL" id="KAG5641769.1"/>
    </source>
</evidence>
<evidence type="ECO:0000259" key="5">
    <source>
        <dbReference type="Pfam" id="PF00171"/>
    </source>
</evidence>
<organism evidence="6 7">
    <name type="scientific">Asterophora parasitica</name>
    <dbReference type="NCBI Taxonomy" id="117018"/>
    <lineage>
        <taxon>Eukaryota</taxon>
        <taxon>Fungi</taxon>
        <taxon>Dikarya</taxon>
        <taxon>Basidiomycota</taxon>
        <taxon>Agaricomycotina</taxon>
        <taxon>Agaricomycetes</taxon>
        <taxon>Agaricomycetidae</taxon>
        <taxon>Agaricales</taxon>
        <taxon>Tricholomatineae</taxon>
        <taxon>Lyophyllaceae</taxon>
        <taxon>Asterophora</taxon>
    </lineage>
</organism>
<dbReference type="InterPro" id="IPR012394">
    <property type="entry name" value="Aldehyde_DH_NAD(P)"/>
</dbReference>
<dbReference type="Pfam" id="PF00171">
    <property type="entry name" value="Aldedh"/>
    <property type="match status" value="1"/>
</dbReference>
<keyword evidence="4" id="KW-0472">Membrane</keyword>
<dbReference type="InterPro" id="IPR015590">
    <property type="entry name" value="Aldehyde_DH_dom"/>
</dbReference>
<evidence type="ECO:0000256" key="2">
    <source>
        <dbReference type="ARBA" id="ARBA00023002"/>
    </source>
</evidence>
<dbReference type="PANTHER" id="PTHR43570:SF16">
    <property type="entry name" value="ALDEHYDE DEHYDROGENASE TYPE III, ISOFORM Q"/>
    <property type="match status" value="1"/>
</dbReference>
<evidence type="ECO:0000313" key="7">
    <source>
        <dbReference type="Proteomes" id="UP000775547"/>
    </source>
</evidence>
<comment type="caution">
    <text evidence="6">The sequence shown here is derived from an EMBL/GenBank/DDBJ whole genome shotgun (WGS) entry which is preliminary data.</text>
</comment>
<dbReference type="AlphaFoldDB" id="A0A9P7G0R3"/>
<dbReference type="InterPro" id="IPR016163">
    <property type="entry name" value="Ald_DH_C"/>
</dbReference>
<dbReference type="GO" id="GO:0005737">
    <property type="term" value="C:cytoplasm"/>
    <property type="evidence" value="ECO:0007669"/>
    <property type="project" value="TreeGrafter"/>
</dbReference>